<keyword evidence="1" id="KW-0813">Transport</keyword>
<dbReference type="PANTHER" id="PTHR30176:SF3">
    <property type="entry name" value="FERREDOXIN-TYPE PROTEIN NAPH"/>
    <property type="match status" value="1"/>
</dbReference>
<evidence type="ECO:0000256" key="5">
    <source>
        <dbReference type="ARBA" id="ARBA00023004"/>
    </source>
</evidence>
<evidence type="ECO:0000313" key="10">
    <source>
        <dbReference type="Proteomes" id="UP000482671"/>
    </source>
</evidence>
<feature type="domain" description="4Fe-4S ferredoxin-type" evidence="8">
    <location>
        <begin position="463"/>
        <end position="495"/>
    </location>
</feature>
<dbReference type="Pfam" id="PF12801">
    <property type="entry name" value="Fer4_5"/>
    <property type="match status" value="2"/>
</dbReference>
<dbReference type="EMBL" id="WNDD01000010">
    <property type="protein sequence ID" value="MTV02100.1"/>
    <property type="molecule type" value="Genomic_DNA"/>
</dbReference>
<evidence type="ECO:0000259" key="8">
    <source>
        <dbReference type="PROSITE" id="PS51379"/>
    </source>
</evidence>
<keyword evidence="6" id="KW-0411">Iron-sulfur</keyword>
<dbReference type="GO" id="GO:0051539">
    <property type="term" value="F:4 iron, 4 sulfur cluster binding"/>
    <property type="evidence" value="ECO:0007669"/>
    <property type="project" value="UniProtKB-KW"/>
</dbReference>
<evidence type="ECO:0000256" key="6">
    <source>
        <dbReference type="ARBA" id="ARBA00023014"/>
    </source>
</evidence>
<dbReference type="Gene3D" id="3.30.70.20">
    <property type="match status" value="3"/>
</dbReference>
<dbReference type="GO" id="GO:0046872">
    <property type="term" value="F:metal ion binding"/>
    <property type="evidence" value="ECO:0007669"/>
    <property type="project" value="UniProtKB-KW"/>
</dbReference>
<dbReference type="AlphaFoldDB" id="A0A9Q4WS19"/>
<dbReference type="RefSeq" id="WP_138273110.1">
    <property type="nucleotide sequence ID" value="NZ_JADMOA010000022.1"/>
</dbReference>
<feature type="domain" description="4Fe-4S ferredoxin-type" evidence="8">
    <location>
        <begin position="342"/>
        <end position="373"/>
    </location>
</feature>
<name>A0A9Q4WS19_9BACT</name>
<evidence type="ECO:0000256" key="1">
    <source>
        <dbReference type="ARBA" id="ARBA00022448"/>
    </source>
</evidence>
<evidence type="ECO:0000256" key="7">
    <source>
        <dbReference type="SAM" id="Phobius"/>
    </source>
</evidence>
<dbReference type="CDD" id="cd16373">
    <property type="entry name" value="DMSOR_beta_like"/>
    <property type="match status" value="1"/>
</dbReference>
<dbReference type="FunFam" id="3.30.70.20:FF:000046">
    <property type="entry name" value="Periplasmic [Fe] hydrogenase large subunit"/>
    <property type="match status" value="1"/>
</dbReference>
<protein>
    <submittedName>
        <fullName evidence="9">4Fe-4S dicluster domain-containing protein</fullName>
    </submittedName>
</protein>
<feature type="transmembrane region" description="Helical" evidence="7">
    <location>
        <begin position="38"/>
        <end position="58"/>
    </location>
</feature>
<dbReference type="InterPro" id="IPR051684">
    <property type="entry name" value="Electron_Trans/Redox"/>
</dbReference>
<keyword evidence="4" id="KW-0249">Electron transport</keyword>
<evidence type="ECO:0000256" key="3">
    <source>
        <dbReference type="ARBA" id="ARBA00022723"/>
    </source>
</evidence>
<dbReference type="SUPFAM" id="SSF54862">
    <property type="entry name" value="4Fe-4S ferredoxins"/>
    <property type="match status" value="2"/>
</dbReference>
<feature type="transmembrane region" description="Helical" evidence="7">
    <location>
        <begin position="7"/>
        <end position="32"/>
    </location>
</feature>
<gene>
    <name evidence="9" type="ORF">GME02_10595</name>
</gene>
<evidence type="ECO:0000256" key="2">
    <source>
        <dbReference type="ARBA" id="ARBA00022485"/>
    </source>
</evidence>
<feature type="domain" description="4Fe-4S ferredoxin-type" evidence="8">
    <location>
        <begin position="215"/>
        <end position="244"/>
    </location>
</feature>
<comment type="caution">
    <text evidence="9">The sequence shown here is derived from an EMBL/GenBank/DDBJ whole genome shotgun (WGS) entry which is preliminary data.</text>
</comment>
<feature type="domain" description="4Fe-4S ferredoxin-type" evidence="8">
    <location>
        <begin position="245"/>
        <end position="271"/>
    </location>
</feature>
<evidence type="ECO:0000256" key="4">
    <source>
        <dbReference type="ARBA" id="ARBA00022982"/>
    </source>
</evidence>
<dbReference type="Pfam" id="PF12838">
    <property type="entry name" value="Fer4_7"/>
    <property type="match status" value="1"/>
</dbReference>
<dbReference type="PROSITE" id="PS51379">
    <property type="entry name" value="4FE4S_FER_2"/>
    <property type="match status" value="6"/>
</dbReference>
<dbReference type="Pfam" id="PF00037">
    <property type="entry name" value="Fer4"/>
    <property type="match status" value="1"/>
</dbReference>
<keyword evidence="5" id="KW-0408">Iron</keyword>
<feature type="transmembrane region" description="Helical" evidence="7">
    <location>
        <begin position="103"/>
        <end position="125"/>
    </location>
</feature>
<feature type="transmembrane region" description="Helical" evidence="7">
    <location>
        <begin position="171"/>
        <end position="189"/>
    </location>
</feature>
<dbReference type="Proteomes" id="UP000482671">
    <property type="component" value="Unassembled WGS sequence"/>
</dbReference>
<proteinExistence type="predicted"/>
<dbReference type="InterPro" id="IPR017896">
    <property type="entry name" value="4Fe4S_Fe-S-bd"/>
</dbReference>
<keyword evidence="3" id="KW-0479">Metal-binding</keyword>
<dbReference type="PROSITE" id="PS00198">
    <property type="entry name" value="4FE4S_FER_1"/>
    <property type="match status" value="1"/>
</dbReference>
<dbReference type="PANTHER" id="PTHR30176">
    <property type="entry name" value="FERREDOXIN-TYPE PROTEIN NAPH"/>
    <property type="match status" value="1"/>
</dbReference>
<keyword evidence="2" id="KW-0004">4Fe-4S</keyword>
<organism evidence="9 10">
    <name type="scientific">Parabacteroides merdae</name>
    <dbReference type="NCBI Taxonomy" id="46503"/>
    <lineage>
        <taxon>Bacteria</taxon>
        <taxon>Pseudomonadati</taxon>
        <taxon>Bacteroidota</taxon>
        <taxon>Bacteroidia</taxon>
        <taxon>Bacteroidales</taxon>
        <taxon>Tannerellaceae</taxon>
        <taxon>Parabacteroides</taxon>
    </lineage>
</organism>
<keyword evidence="7" id="KW-1133">Transmembrane helix</keyword>
<dbReference type="GO" id="GO:0005886">
    <property type="term" value="C:plasma membrane"/>
    <property type="evidence" value="ECO:0007669"/>
    <property type="project" value="TreeGrafter"/>
</dbReference>
<dbReference type="InterPro" id="IPR017900">
    <property type="entry name" value="4Fe4S_Fe_S_CS"/>
</dbReference>
<feature type="domain" description="4Fe-4S ferredoxin-type" evidence="8">
    <location>
        <begin position="419"/>
        <end position="454"/>
    </location>
</feature>
<sequence>MLRTIRLTTAFICFTLVTLLFLDFTGTLHTWFGWLAKIQFLPAVLALNLGVVLLLIALTWIFGRVYCSVICPLGIFQDVVSWLAGKRKKNRFRYSPALSWLRYGAMVIFILAMISGLGAWAALIAPYSAYGRIASNLFAPLWQWGNNFLAYLAERAGSYAFYETEVWLRSLPTFIIATVTFIILIILAWRNGRTYCNTICPVGTFLGLISRFSVFKPVIDTSKCNGCGLCTRNCKAACINAKAHEIDYSRCVACMDCIDKCRQGAIRYTRRKTNKAEIQTAQPAVDKPDRRKFFTVSALLATSAALKAQEKVQLPDKKVDGGLAIIEDKKKPDRTTPITPPGSLSAANFSQHCTACQLCVSVCTNHVLRPSGNLQTFMQPEVSYERGYCRPECVKCSEVCPTGAIRPITKADKTAIQIGHAVLIQENCIVNRDGVTCGNCARHCPTQAILMVAKDPNDPDSPQLPVVNEEKCIGCGACENLCPSRPFSAIYVEGHEQHRNI</sequence>
<reference evidence="9 10" key="1">
    <citation type="journal article" date="2019" name="Nat. Med.">
        <title>A library of human gut bacterial isolates paired with longitudinal multiomics data enables mechanistic microbiome research.</title>
        <authorList>
            <person name="Poyet M."/>
            <person name="Groussin M."/>
            <person name="Gibbons S.M."/>
            <person name="Avila-Pacheco J."/>
            <person name="Jiang X."/>
            <person name="Kearney S.M."/>
            <person name="Perrotta A.R."/>
            <person name="Berdy B."/>
            <person name="Zhao S."/>
            <person name="Lieberman T.D."/>
            <person name="Swanson P.K."/>
            <person name="Smith M."/>
            <person name="Roesemann S."/>
            <person name="Alexander J.E."/>
            <person name="Rich S.A."/>
            <person name="Livny J."/>
            <person name="Vlamakis H."/>
            <person name="Clish C."/>
            <person name="Bullock K."/>
            <person name="Deik A."/>
            <person name="Scott J."/>
            <person name="Pierce K.A."/>
            <person name="Xavier R.J."/>
            <person name="Alm E.J."/>
        </authorList>
    </citation>
    <scope>NUCLEOTIDE SEQUENCE [LARGE SCALE GENOMIC DNA]</scope>
    <source>
        <strain evidence="9 10">BIOML-A11</strain>
    </source>
</reference>
<evidence type="ECO:0000313" key="9">
    <source>
        <dbReference type="EMBL" id="MTV02100.1"/>
    </source>
</evidence>
<keyword evidence="7" id="KW-0472">Membrane</keyword>
<keyword evidence="7" id="KW-0812">Transmembrane</keyword>
<accession>A0A9Q4WS19</accession>
<feature type="domain" description="4Fe-4S ferredoxin-type" evidence="8">
    <location>
        <begin position="378"/>
        <end position="410"/>
    </location>
</feature>